<dbReference type="Pfam" id="PF13163">
    <property type="entry name" value="DUF3999"/>
    <property type="match status" value="1"/>
</dbReference>
<keyword evidence="3" id="KW-1185">Reference proteome</keyword>
<evidence type="ECO:0000313" key="3">
    <source>
        <dbReference type="Proteomes" id="UP000636010"/>
    </source>
</evidence>
<organism evidence="2 3">
    <name type="scientific">Marivirga lumbricoides</name>
    <dbReference type="NCBI Taxonomy" id="1046115"/>
    <lineage>
        <taxon>Bacteria</taxon>
        <taxon>Pseudomonadati</taxon>
        <taxon>Bacteroidota</taxon>
        <taxon>Cytophagia</taxon>
        <taxon>Cytophagales</taxon>
        <taxon>Marivirgaceae</taxon>
        <taxon>Marivirga</taxon>
    </lineage>
</organism>
<dbReference type="RefSeq" id="WP_188463728.1">
    <property type="nucleotide sequence ID" value="NZ_BAABHU010000007.1"/>
</dbReference>
<comment type="caution">
    <text evidence="2">The sequence shown here is derived from an EMBL/GenBank/DDBJ whole genome shotgun (WGS) entry which is preliminary data.</text>
</comment>
<reference evidence="3" key="1">
    <citation type="journal article" date="2019" name="Int. J. Syst. Evol. Microbiol.">
        <title>The Global Catalogue of Microorganisms (GCM) 10K type strain sequencing project: providing services to taxonomists for standard genome sequencing and annotation.</title>
        <authorList>
            <consortium name="The Broad Institute Genomics Platform"/>
            <consortium name="The Broad Institute Genome Sequencing Center for Infectious Disease"/>
            <person name="Wu L."/>
            <person name="Ma J."/>
        </authorList>
    </citation>
    <scope>NUCLEOTIDE SEQUENCE [LARGE SCALE GENOMIC DNA]</scope>
    <source>
        <strain evidence="3">CGMCC 1.10832</strain>
    </source>
</reference>
<keyword evidence="1" id="KW-0812">Transmembrane</keyword>
<evidence type="ECO:0000313" key="2">
    <source>
        <dbReference type="EMBL" id="GGC38032.1"/>
    </source>
</evidence>
<gene>
    <name evidence="2" type="ORF">GCM10011506_24260</name>
</gene>
<dbReference type="EMBL" id="BMEC01000007">
    <property type="protein sequence ID" value="GGC38032.1"/>
    <property type="molecule type" value="Genomic_DNA"/>
</dbReference>
<evidence type="ECO:0000256" key="1">
    <source>
        <dbReference type="SAM" id="Phobius"/>
    </source>
</evidence>
<keyword evidence="1" id="KW-0472">Membrane</keyword>
<dbReference type="Proteomes" id="UP000636010">
    <property type="component" value="Unassembled WGS sequence"/>
</dbReference>
<feature type="transmembrane region" description="Helical" evidence="1">
    <location>
        <begin position="376"/>
        <end position="397"/>
    </location>
</feature>
<name>A0ABQ1MG23_9BACT</name>
<sequence>MLLLNASVGYAQNEQYKYKREIHGVSNLWHKIILPEEIFGKISSDFADIRILGITEGNDTIEAPYLLQIAREQTKQSEVAFEKLNTSYTDEGYYYIFKVPVEKEINQVQLEFDKENFDRTIKLEGNRDQEEWFTILDDYRVLAIKNDLTDYEFTKVKFPNSNYIFFRLLLKGQEKLELLAVKMIQNEISEGRYNTYHIDEISVEKNKETTESIIEFELPAVMPVSYLKINITDSIDYFRPISIKYLSDSVETQQGWKYKYQTLTSGTLNSLQQNEFTFSSAKLQKIKVVIYNGDNKPLKIDAIVMKAYVHELVIRFNEPAKYFMTYGRDSPGRAQYDIKYFANKIPDDLRTLEIGDEIIVERKKVSIASPIFENKVWLWSVMVIIIILLAWFSISMLRKK</sequence>
<protein>
    <recommendedName>
        <fullName evidence="4">DUF3999 domain-containing protein</fullName>
    </recommendedName>
</protein>
<dbReference type="InterPro" id="IPR025060">
    <property type="entry name" value="DUF3999"/>
</dbReference>
<proteinExistence type="predicted"/>
<accession>A0ABQ1MG23</accession>
<evidence type="ECO:0008006" key="4">
    <source>
        <dbReference type="Google" id="ProtNLM"/>
    </source>
</evidence>
<keyword evidence="1" id="KW-1133">Transmembrane helix</keyword>